<dbReference type="EMBL" id="DUMN01000329">
    <property type="protein sequence ID" value="HHV68215.1"/>
    <property type="molecule type" value="Genomic_DNA"/>
</dbReference>
<reference evidence="1 2" key="1">
    <citation type="journal article" date="2020" name="Biotechnol. Biofuels">
        <title>New insights from the biogas microbiome by comprehensive genome-resolved metagenomics of nearly 1600 species originating from multiple anaerobic digesters.</title>
        <authorList>
            <person name="Campanaro S."/>
            <person name="Treu L."/>
            <person name="Rodriguez-R L.M."/>
            <person name="Kovalovszki A."/>
            <person name="Ziels R.M."/>
            <person name="Maus I."/>
            <person name="Zhu X."/>
            <person name="Kougias P.G."/>
            <person name="Basile A."/>
            <person name="Luo G."/>
            <person name="Schluter A."/>
            <person name="Konstantinidis K.T."/>
            <person name="Angelidaki I."/>
        </authorList>
    </citation>
    <scope>NUCLEOTIDE SEQUENCE [LARGE SCALE GENOMIC DNA]</scope>
    <source>
        <strain evidence="1">AS04akNAM_66</strain>
    </source>
</reference>
<dbReference type="AlphaFoldDB" id="A0A7V6PC71"/>
<proteinExistence type="predicted"/>
<protein>
    <submittedName>
        <fullName evidence="1">Uncharacterized protein</fullName>
    </submittedName>
</protein>
<accession>A0A7V6PC71</accession>
<gene>
    <name evidence="1" type="ORF">GXX48_11305</name>
</gene>
<name>A0A7V6PC71_9HYPH</name>
<evidence type="ECO:0000313" key="2">
    <source>
        <dbReference type="Proteomes" id="UP000551563"/>
    </source>
</evidence>
<dbReference type="Proteomes" id="UP000551563">
    <property type="component" value="Unassembled WGS sequence"/>
</dbReference>
<evidence type="ECO:0000313" key="1">
    <source>
        <dbReference type="EMBL" id="HHV68215.1"/>
    </source>
</evidence>
<sequence>MSDALLNVRFGEWHVQILRARRFLRISHNPYHALARKSEANWRWFEIY</sequence>
<organism evidence="1 2">
    <name type="scientific">Brucella intermedia</name>
    <dbReference type="NCBI Taxonomy" id="94625"/>
    <lineage>
        <taxon>Bacteria</taxon>
        <taxon>Pseudomonadati</taxon>
        <taxon>Pseudomonadota</taxon>
        <taxon>Alphaproteobacteria</taxon>
        <taxon>Hyphomicrobiales</taxon>
        <taxon>Brucellaceae</taxon>
        <taxon>Brucella/Ochrobactrum group</taxon>
        <taxon>Brucella</taxon>
    </lineage>
</organism>
<comment type="caution">
    <text evidence="1">The sequence shown here is derived from an EMBL/GenBank/DDBJ whole genome shotgun (WGS) entry which is preliminary data.</text>
</comment>